<protein>
    <recommendedName>
        <fullName evidence="5">Pre-mRNA splicing factor CLF1</fullName>
    </recommendedName>
</protein>
<feature type="compositionally biased region" description="Polar residues" evidence="1">
    <location>
        <begin position="647"/>
        <end position="657"/>
    </location>
</feature>
<organism evidence="3 4">
    <name type="scientific">Cryoendolithus antarcticus</name>
    <dbReference type="NCBI Taxonomy" id="1507870"/>
    <lineage>
        <taxon>Eukaryota</taxon>
        <taxon>Fungi</taxon>
        <taxon>Dikarya</taxon>
        <taxon>Ascomycota</taxon>
        <taxon>Pezizomycotina</taxon>
        <taxon>Dothideomycetes</taxon>
        <taxon>Dothideomycetidae</taxon>
        <taxon>Cladosporiales</taxon>
        <taxon>Cladosporiaceae</taxon>
        <taxon>Cryoendolithus</taxon>
    </lineage>
</organism>
<name>A0A1V8TLX5_9PEZI</name>
<feature type="compositionally biased region" description="Low complexity" evidence="1">
    <location>
        <begin position="859"/>
        <end position="868"/>
    </location>
</feature>
<feature type="region of interest" description="Disordered" evidence="1">
    <location>
        <begin position="321"/>
        <end position="362"/>
    </location>
</feature>
<evidence type="ECO:0000313" key="3">
    <source>
        <dbReference type="EMBL" id="OQO12366.1"/>
    </source>
</evidence>
<evidence type="ECO:0008006" key="5">
    <source>
        <dbReference type="Google" id="ProtNLM"/>
    </source>
</evidence>
<sequence>MSVPRPKQALDGHCSAVHDDTLYVYSSNGFQSLRLKENATWSEETAGMLVTGPACVTAVPGDDSSKAVLYVVGGTSDDSSYSGLQRYSFTDQTWETLPLLANNMQGRTNHSAAYLEDSQSIVVYAGSTPDAPSWLSSQTFLLQTNEPHNVQSFVSTAAPANQPILQPWNSSHAIMAGGSLLSDVVYTFEPSTGWQQLGTNLSQPMAPGIRGAIVSGSDGSKVLETYDATASPNTVSQIVLLGAFGATAQTGTIVGASQSRTRRRGLTLENWPAYNGTDAPTTTRSDYSVAQGSDGKVVLAGGDSDSPVALYDQTGNTWVDAGKFFNGDNQQPIQPSTTSGASPSSTSSAPSATSSTAAAGVGGLSSHDRMLRTLGIVLGVLCGIAALFIIALLLVRRRKMKKQRNSGYVEKTEKQGDRMSFADRGASFMKEAGGSIANITPPPRNRYESPAAGSHSSLAIIAGKFGNKRNTPNHAAKGSMESTANLVRDKNGTTIGNEPMEMLDVGDKKYLTVEHQPRHKQPAPPMLQVQGASPEEGSALRDRSSGWSRYFSTSQPNDLTHMPSAYTKDRQSDGSNWPSTGHSSEMSRIPSSAFVPPLDIDFSKTIDGQRLSNVVSASPAFSDSREDLARRGSTVEGQQGRIESNDRPLSSTTTISSYDRSTMSSDYYNGLSSGNTPWTPVSNSFKDHVNAAAGASRPPSSNYTASVYEQRVPSRGARAKNAGFFPGSGTNYKPPAKLKLGHNASPSADWAAPAGATKDSPLLKSPPPVAAPAPVHDRDSTATVFPRQANDNRWTANAPAPLAPPRPLQSHHPDQNDRASTLTVFPQPSPHDRDAWTANTPSGLKPPNGMGLQQRDSGNAFQNAAQAAQDRDSTLTVFPRGVPSAYYAGRPKEVDEGERKKAPMGSDLGWLNLGLGGSRT</sequence>
<reference evidence="4" key="1">
    <citation type="submission" date="2017-03" db="EMBL/GenBank/DDBJ databases">
        <title>Genomes of endolithic fungi from Antarctica.</title>
        <authorList>
            <person name="Coleine C."/>
            <person name="Masonjones S."/>
            <person name="Stajich J.E."/>
        </authorList>
    </citation>
    <scope>NUCLEOTIDE SEQUENCE [LARGE SCALE GENOMIC DNA]</scope>
    <source>
        <strain evidence="4">CCFEE 5527</strain>
    </source>
</reference>
<feature type="region of interest" description="Disordered" evidence="1">
    <location>
        <begin position="516"/>
        <end position="592"/>
    </location>
</feature>
<evidence type="ECO:0000256" key="1">
    <source>
        <dbReference type="SAM" id="MobiDB-lite"/>
    </source>
</evidence>
<dbReference type="OrthoDB" id="5352000at2759"/>
<feature type="compositionally biased region" description="Polar residues" evidence="1">
    <location>
        <begin position="278"/>
        <end position="289"/>
    </location>
</feature>
<feature type="compositionally biased region" description="Polar residues" evidence="1">
    <location>
        <begin position="573"/>
        <end position="590"/>
    </location>
</feature>
<dbReference type="InterPro" id="IPR015915">
    <property type="entry name" value="Kelch-typ_b-propeller"/>
</dbReference>
<evidence type="ECO:0000313" key="4">
    <source>
        <dbReference type="Proteomes" id="UP000192596"/>
    </source>
</evidence>
<keyword evidence="4" id="KW-1185">Reference proteome</keyword>
<gene>
    <name evidence="3" type="ORF">B0A48_03008</name>
</gene>
<feature type="compositionally biased region" description="Low complexity" evidence="1">
    <location>
        <begin position="335"/>
        <end position="359"/>
    </location>
</feature>
<evidence type="ECO:0000256" key="2">
    <source>
        <dbReference type="SAM" id="Phobius"/>
    </source>
</evidence>
<feature type="compositionally biased region" description="Basic and acidic residues" evidence="1">
    <location>
        <begin position="890"/>
        <end position="901"/>
    </location>
</feature>
<feature type="region of interest" description="Disordered" evidence="1">
    <location>
        <begin position="724"/>
        <end position="920"/>
    </location>
</feature>
<proteinExistence type="predicted"/>
<keyword evidence="2" id="KW-0812">Transmembrane</keyword>
<dbReference type="EMBL" id="NAJO01000005">
    <property type="protein sequence ID" value="OQO12366.1"/>
    <property type="molecule type" value="Genomic_DNA"/>
</dbReference>
<dbReference type="SUPFAM" id="SSF117281">
    <property type="entry name" value="Kelch motif"/>
    <property type="match status" value="1"/>
</dbReference>
<feature type="compositionally biased region" description="Polar residues" evidence="1">
    <location>
        <begin position="545"/>
        <end position="558"/>
    </location>
</feature>
<dbReference type="STRING" id="1507870.A0A1V8TLX5"/>
<dbReference type="Proteomes" id="UP000192596">
    <property type="component" value="Unassembled WGS sequence"/>
</dbReference>
<dbReference type="AlphaFoldDB" id="A0A1V8TLX5"/>
<feature type="region of interest" description="Disordered" evidence="1">
    <location>
        <begin position="259"/>
        <end position="289"/>
    </location>
</feature>
<comment type="caution">
    <text evidence="3">The sequence shown here is derived from an EMBL/GenBank/DDBJ whole genome shotgun (WGS) entry which is preliminary data.</text>
</comment>
<keyword evidence="2" id="KW-1133">Transmembrane helix</keyword>
<dbReference type="Gene3D" id="2.120.10.80">
    <property type="entry name" value="Kelch-type beta propeller"/>
    <property type="match status" value="1"/>
</dbReference>
<feature type="transmembrane region" description="Helical" evidence="2">
    <location>
        <begin position="374"/>
        <end position="395"/>
    </location>
</feature>
<feature type="region of interest" description="Disordered" evidence="1">
    <location>
        <begin position="616"/>
        <end position="657"/>
    </location>
</feature>
<dbReference type="InParanoid" id="A0A1V8TLX5"/>
<accession>A0A1V8TLX5</accession>
<keyword evidence="2" id="KW-0472">Membrane</keyword>